<feature type="compositionally biased region" description="Basic and acidic residues" evidence="2">
    <location>
        <begin position="1"/>
        <end position="10"/>
    </location>
</feature>
<feature type="compositionally biased region" description="Polar residues" evidence="2">
    <location>
        <begin position="375"/>
        <end position="388"/>
    </location>
</feature>
<dbReference type="AlphaFoldDB" id="A0AAE0CDN1"/>
<sequence>MDSNDPKELKPSGSWKKAKAIVGEEQDKKKSGLLASLSTYGGAAADASKRKLKALEAQLQDERSSHKQELSGYKSQIKKLSGQVQSLEDQLLDKSEKLKKVKNLKEEVKHARAEARAEAERMGERAAELNTVAKSIEDQSRQAEGDREERARLEGLVSTCSKELKQVDASLGSLQMLLLTLKAGPSSTKGTSFVESDDSEDMTANDSQVASFVEGQVAEKARTMLNAVSQEMGAMQQGMETAQKQVLSSSEQLSRVLTERDHLIAQLEDVRKELKEANLELTRSQSRENSGQTELAAAYASLQSTQGALAQAEAKVAALSQQQTQDALKARLSINLEPAQLSQPPQPPQPGRQAASRASSRKGTRSGMTSRGSSLQTSMEGSPSTSRPGSALRKPPSRKSGDAPLLPPVSSRGSRDDQSQAKLAELTLLLQKAEVQSNERLRALEKNKEELKFLQSTSHVRVLNPAERKKFAMLCNTLQSHLQTGGMLPTLKTPAEGPTRSLNPLSSLLKFRIELLVNGLATHPLQLEPTAMNGIYTAAVHYFTMDSEKGEVVFGQGSAAPPGTHSSNMLMDLVIRPTVDTEPYIIRAGDTLGVVIRLHQAAEDGKEREREVVYNGNVLSANEVITAVDMNRPPSHFSIWPDLSSSWRWEYSPKGWKLTRLRWRLLLKKVVAPEISNIMQMLVCTSCSNHKITDHQR</sequence>
<dbReference type="EMBL" id="LGRX02025733">
    <property type="protein sequence ID" value="KAK3251937.1"/>
    <property type="molecule type" value="Genomic_DNA"/>
</dbReference>
<proteinExistence type="predicted"/>
<dbReference type="Proteomes" id="UP001190700">
    <property type="component" value="Unassembled WGS sequence"/>
</dbReference>
<organism evidence="3 4">
    <name type="scientific">Cymbomonas tetramitiformis</name>
    <dbReference type="NCBI Taxonomy" id="36881"/>
    <lineage>
        <taxon>Eukaryota</taxon>
        <taxon>Viridiplantae</taxon>
        <taxon>Chlorophyta</taxon>
        <taxon>Pyramimonadophyceae</taxon>
        <taxon>Pyramimonadales</taxon>
        <taxon>Pyramimonadaceae</taxon>
        <taxon>Cymbomonas</taxon>
    </lineage>
</organism>
<keyword evidence="4" id="KW-1185">Reference proteome</keyword>
<evidence type="ECO:0000313" key="4">
    <source>
        <dbReference type="Proteomes" id="UP001190700"/>
    </source>
</evidence>
<keyword evidence="1" id="KW-0175">Coiled coil</keyword>
<evidence type="ECO:0000256" key="2">
    <source>
        <dbReference type="SAM" id="MobiDB-lite"/>
    </source>
</evidence>
<dbReference type="Gene3D" id="1.10.287.1490">
    <property type="match status" value="1"/>
</dbReference>
<feature type="region of interest" description="Disordered" evidence="2">
    <location>
        <begin position="130"/>
        <end position="150"/>
    </location>
</feature>
<accession>A0AAE0CDN1</accession>
<gene>
    <name evidence="3" type="ORF">CYMTET_38750</name>
</gene>
<feature type="region of interest" description="Disordered" evidence="2">
    <location>
        <begin position="339"/>
        <end position="420"/>
    </location>
</feature>
<comment type="caution">
    <text evidence="3">The sequence shown here is derived from an EMBL/GenBank/DDBJ whole genome shotgun (WGS) entry which is preliminary data.</text>
</comment>
<protein>
    <submittedName>
        <fullName evidence="3">Uncharacterized protein</fullName>
    </submittedName>
</protein>
<evidence type="ECO:0000256" key="1">
    <source>
        <dbReference type="SAM" id="Coils"/>
    </source>
</evidence>
<feature type="compositionally biased region" description="Basic and acidic residues" evidence="2">
    <location>
        <begin position="135"/>
        <end position="150"/>
    </location>
</feature>
<feature type="coiled-coil region" evidence="1">
    <location>
        <begin position="253"/>
        <end position="322"/>
    </location>
</feature>
<feature type="compositionally biased region" description="Low complexity" evidence="2">
    <location>
        <begin position="365"/>
        <end position="374"/>
    </location>
</feature>
<evidence type="ECO:0000313" key="3">
    <source>
        <dbReference type="EMBL" id="KAK3251937.1"/>
    </source>
</evidence>
<reference evidence="3 4" key="1">
    <citation type="journal article" date="2015" name="Genome Biol. Evol.">
        <title>Comparative Genomics of a Bacterivorous Green Alga Reveals Evolutionary Causalities and Consequences of Phago-Mixotrophic Mode of Nutrition.</title>
        <authorList>
            <person name="Burns J.A."/>
            <person name="Paasch A."/>
            <person name="Narechania A."/>
            <person name="Kim E."/>
        </authorList>
    </citation>
    <scope>NUCLEOTIDE SEQUENCE [LARGE SCALE GENOMIC DNA]</scope>
    <source>
        <strain evidence="3 4">PLY_AMNH</strain>
    </source>
</reference>
<name>A0AAE0CDN1_9CHLO</name>
<feature type="region of interest" description="Disordered" evidence="2">
    <location>
        <begin position="1"/>
        <end position="28"/>
    </location>
</feature>